<proteinExistence type="predicted"/>
<gene>
    <name evidence="2" type="ORF">CAE01nite_34100</name>
</gene>
<dbReference type="GO" id="GO:0016787">
    <property type="term" value="F:hydrolase activity"/>
    <property type="evidence" value="ECO:0007669"/>
    <property type="project" value="UniProtKB-KW"/>
</dbReference>
<dbReference type="AlphaFoldDB" id="A0A512DGV2"/>
<organism evidence="2 3">
    <name type="scientific">Cellulomonas aerilata</name>
    <dbReference type="NCBI Taxonomy" id="515326"/>
    <lineage>
        <taxon>Bacteria</taxon>
        <taxon>Bacillati</taxon>
        <taxon>Actinomycetota</taxon>
        <taxon>Actinomycetes</taxon>
        <taxon>Micrococcales</taxon>
        <taxon>Cellulomonadaceae</taxon>
        <taxon>Cellulomonas</taxon>
    </lineage>
</organism>
<dbReference type="SUPFAM" id="SSF53474">
    <property type="entry name" value="alpha/beta-Hydrolases"/>
    <property type="match status" value="1"/>
</dbReference>
<dbReference type="PANTHER" id="PTHR46623:SF6">
    <property type="entry name" value="ALPHA_BETA-HYDROLASES SUPERFAMILY PROTEIN"/>
    <property type="match status" value="1"/>
</dbReference>
<evidence type="ECO:0000259" key="1">
    <source>
        <dbReference type="Pfam" id="PF01738"/>
    </source>
</evidence>
<keyword evidence="3" id="KW-1185">Reference proteome</keyword>
<dbReference type="EMBL" id="BJYY01000022">
    <property type="protein sequence ID" value="GEO35685.1"/>
    <property type="molecule type" value="Genomic_DNA"/>
</dbReference>
<keyword evidence="2" id="KW-0378">Hydrolase</keyword>
<evidence type="ECO:0000313" key="2">
    <source>
        <dbReference type="EMBL" id="GEO35685.1"/>
    </source>
</evidence>
<dbReference type="PANTHER" id="PTHR46623">
    <property type="entry name" value="CARBOXYMETHYLENEBUTENOLIDASE-RELATED"/>
    <property type="match status" value="1"/>
</dbReference>
<feature type="domain" description="Dienelactone hydrolase" evidence="1">
    <location>
        <begin position="4"/>
        <end position="191"/>
    </location>
</feature>
<evidence type="ECO:0000313" key="3">
    <source>
        <dbReference type="Proteomes" id="UP000321181"/>
    </source>
</evidence>
<dbReference type="OrthoDB" id="9787933at2"/>
<sequence>MSAVGVVVVHDWYGLHPHVHDYAAELEAAGFAVEVVDLYDGATATDPDRAERLADALDGAAARAAVADAGRRLRDAGAPAVGAVGFSLGGSVVLGAAARGDVDAVVGYYATRPASDAATTGCPVQLHLAETDEFEAPEDVEAYVTALEQAGTPVDTFTYPGTVHSFANLDVRLGDPAAAEVARSRSIGFLHARLSS</sequence>
<dbReference type="Pfam" id="PF01738">
    <property type="entry name" value="DLH"/>
    <property type="match status" value="1"/>
</dbReference>
<reference evidence="2 3" key="1">
    <citation type="submission" date="2019-07" db="EMBL/GenBank/DDBJ databases">
        <title>Whole genome shotgun sequence of Cellulomonas aerilata NBRC 106308.</title>
        <authorList>
            <person name="Hosoyama A."/>
            <person name="Uohara A."/>
            <person name="Ohji S."/>
            <person name="Ichikawa N."/>
        </authorList>
    </citation>
    <scope>NUCLEOTIDE SEQUENCE [LARGE SCALE GENOMIC DNA]</scope>
    <source>
        <strain evidence="2 3">NBRC 106308</strain>
    </source>
</reference>
<dbReference type="InterPro" id="IPR051049">
    <property type="entry name" value="Dienelactone_hydrolase-like"/>
</dbReference>
<accession>A0A512DGV2</accession>
<protein>
    <submittedName>
        <fullName evidence="2">Dienelactone hydrolase</fullName>
    </submittedName>
</protein>
<dbReference type="RefSeq" id="WP_146906742.1">
    <property type="nucleotide sequence ID" value="NZ_BAAARM010000007.1"/>
</dbReference>
<name>A0A512DGV2_9CELL</name>
<dbReference type="Gene3D" id="3.40.50.1820">
    <property type="entry name" value="alpha/beta hydrolase"/>
    <property type="match status" value="1"/>
</dbReference>
<dbReference type="InterPro" id="IPR029058">
    <property type="entry name" value="AB_hydrolase_fold"/>
</dbReference>
<dbReference type="Proteomes" id="UP000321181">
    <property type="component" value="Unassembled WGS sequence"/>
</dbReference>
<dbReference type="InterPro" id="IPR002925">
    <property type="entry name" value="Dienelactn_hydro"/>
</dbReference>
<comment type="caution">
    <text evidence="2">The sequence shown here is derived from an EMBL/GenBank/DDBJ whole genome shotgun (WGS) entry which is preliminary data.</text>
</comment>